<organism evidence="8 9">
    <name type="scientific">Helicobacter didelphidarum</name>
    <dbReference type="NCBI Taxonomy" id="2040648"/>
    <lineage>
        <taxon>Bacteria</taxon>
        <taxon>Pseudomonadati</taxon>
        <taxon>Campylobacterota</taxon>
        <taxon>Epsilonproteobacteria</taxon>
        <taxon>Campylobacterales</taxon>
        <taxon>Helicobacteraceae</taxon>
        <taxon>Helicobacter</taxon>
    </lineage>
</organism>
<dbReference type="OrthoDB" id="9768329at2"/>
<feature type="transmembrane region" description="Helical" evidence="5">
    <location>
        <begin position="298"/>
        <end position="317"/>
    </location>
</feature>
<feature type="transmembrane region" description="Helical" evidence="5">
    <location>
        <begin position="405"/>
        <end position="423"/>
    </location>
</feature>
<feature type="transmembrane region" description="Helical" evidence="5">
    <location>
        <begin position="12"/>
        <end position="31"/>
    </location>
</feature>
<feature type="transmembrane region" description="Helical" evidence="5">
    <location>
        <begin position="323"/>
        <end position="342"/>
    </location>
</feature>
<dbReference type="GO" id="GO:0012505">
    <property type="term" value="C:endomembrane system"/>
    <property type="evidence" value="ECO:0007669"/>
    <property type="project" value="UniProtKB-SubCell"/>
</dbReference>
<feature type="transmembrane region" description="Helical" evidence="5">
    <location>
        <begin position="473"/>
        <end position="499"/>
    </location>
</feature>
<dbReference type="AlphaFoldDB" id="A0A3D8IBS3"/>
<keyword evidence="5" id="KW-1278">Translocase</keyword>
<keyword evidence="9" id="KW-1185">Reference proteome</keyword>
<protein>
    <recommendedName>
        <fullName evidence="5">NADH-quinone oxidoreductase subunit N</fullName>
        <ecNumber evidence="5">7.1.1.-</ecNumber>
    </recommendedName>
    <alternativeName>
        <fullName evidence="5">NADH dehydrogenase I subunit N</fullName>
    </alternativeName>
    <alternativeName>
        <fullName evidence="5">NDH-1 subunit N</fullName>
    </alternativeName>
</protein>
<keyword evidence="4 5" id="KW-0472">Membrane</keyword>
<dbReference type="NCBIfam" id="TIGR01770">
    <property type="entry name" value="NDH_I_N"/>
    <property type="match status" value="1"/>
</dbReference>
<accession>A0A3D8IBS3</accession>
<dbReference type="EC" id="7.1.1.-" evidence="5"/>
<dbReference type="GO" id="GO:0050136">
    <property type="term" value="F:NADH dehydrogenase (quinone) (non-electrogenic) activity"/>
    <property type="evidence" value="ECO:0007669"/>
    <property type="project" value="UniProtKB-UniRule"/>
</dbReference>
<feature type="transmembrane region" description="Helical" evidence="5">
    <location>
        <begin position="67"/>
        <end position="87"/>
    </location>
</feature>
<evidence type="ECO:0000256" key="3">
    <source>
        <dbReference type="ARBA" id="ARBA00022989"/>
    </source>
</evidence>
<dbReference type="Pfam" id="PF00361">
    <property type="entry name" value="Proton_antipo_M"/>
    <property type="match status" value="1"/>
</dbReference>
<dbReference type="InterPro" id="IPR001750">
    <property type="entry name" value="ND/Mrp_TM"/>
</dbReference>
<evidence type="ECO:0000313" key="9">
    <source>
        <dbReference type="Proteomes" id="UP000256379"/>
    </source>
</evidence>
<comment type="similarity">
    <text evidence="5">Belongs to the complex I subunit 2 family.</text>
</comment>
<proteinExistence type="inferred from homology"/>
<evidence type="ECO:0000313" key="8">
    <source>
        <dbReference type="EMBL" id="RDU62607.1"/>
    </source>
</evidence>
<keyword evidence="3 5" id="KW-1133">Transmembrane helix</keyword>
<keyword evidence="5" id="KW-0830">Ubiquinone</keyword>
<dbReference type="RefSeq" id="WP_115543713.1">
    <property type="nucleotide sequence ID" value="NZ_NXLQ01000030.1"/>
</dbReference>
<feature type="transmembrane region" description="Helical" evidence="5">
    <location>
        <begin position="273"/>
        <end position="291"/>
    </location>
</feature>
<sequence>MEIDFYKFFYAYMPSVILVVGAIVVLFGNTFAHSFSRSTSLSLSMIFIISAVLFCMSIGHIESVSNITHVSEMIILVVGCLFILLTFSKYRFTEFQTPEFYPLYLFSLSGFLLMVGADNFILMLLGLEIGSLPLCVLIAFNRRIYGIEAGIKYFISSALASIFLLIGILLFYLYSGSFELNVAMSHYHKFAAYEQISHSIIALCGIIFLFAGIGFKISLVPWHNWMPDVYEGSNPVIAGFISIVPKIAGFAVFASIFGVLFSGDFNDDYINKILKTLIYITITLPNIAALLQKDVKRMLAFSSISHSGFALACIYLDSFNTLILYWILFAIANLGSFALLWCNKPKDFHSRYDYAFERFYGFAKVKPIMALGISLFMLTLAGIPPLSIFWGKIFIINAALSKGEIALSIVMLLNSAIAVCYYLKLPVAMFFKQPITNKDSNSTNVPYRQMLSYTNNSTLINYYEDNSTIPIKAVGFISAMLCVCSIFVVSYFFEIIALFEF</sequence>
<keyword evidence="5" id="KW-0813">Transport</keyword>
<keyword evidence="5" id="KW-0874">Quinone</keyword>
<keyword evidence="5" id="KW-1003">Cell membrane</keyword>
<dbReference type="InterPro" id="IPR010096">
    <property type="entry name" value="NADH-Q_OxRdtase_suN/2"/>
</dbReference>
<feature type="transmembrane region" description="Helical" evidence="5">
    <location>
        <begin position="236"/>
        <end position="261"/>
    </location>
</feature>
<keyword evidence="5" id="KW-0520">NAD</keyword>
<dbReference type="EMBL" id="NXLQ01000030">
    <property type="protein sequence ID" value="RDU62607.1"/>
    <property type="molecule type" value="Genomic_DNA"/>
</dbReference>
<feature type="transmembrane region" description="Helical" evidence="5">
    <location>
        <begin position="121"/>
        <end position="141"/>
    </location>
</feature>
<dbReference type="Proteomes" id="UP000256379">
    <property type="component" value="Unassembled WGS sequence"/>
</dbReference>
<dbReference type="GO" id="GO:0005886">
    <property type="term" value="C:plasma membrane"/>
    <property type="evidence" value="ECO:0007669"/>
    <property type="project" value="UniProtKB-SubCell"/>
</dbReference>
<name>A0A3D8IBS3_9HELI</name>
<comment type="subcellular location">
    <subcellularLocation>
        <location evidence="5">Cell membrane</location>
        <topology evidence="5">Multi-pass membrane protein</topology>
    </subcellularLocation>
    <subcellularLocation>
        <location evidence="1">Endomembrane system</location>
        <topology evidence="1">Multi-pass membrane protein</topology>
    </subcellularLocation>
    <subcellularLocation>
        <location evidence="6">Membrane</location>
        <topology evidence="6">Multi-pass membrane protein</topology>
    </subcellularLocation>
</comment>
<feature type="transmembrane region" description="Helical" evidence="5">
    <location>
        <begin position="43"/>
        <end position="61"/>
    </location>
</feature>
<dbReference type="GO" id="GO:0042773">
    <property type="term" value="P:ATP synthesis coupled electron transport"/>
    <property type="evidence" value="ECO:0007669"/>
    <property type="project" value="InterPro"/>
</dbReference>
<comment type="function">
    <text evidence="5">NDH-1 shuttles electrons from NADH, via FMN and iron-sulfur (Fe-S) centers, to quinones in the respiratory chain. The immediate electron acceptor for the enzyme in this species is believed to be ubiquinone. Couples the redox reaction to proton translocation (for every two electrons transferred, four hydrogen ions are translocated across the cytoplasmic membrane), and thus conserves the redox energy in a proton gradient.</text>
</comment>
<dbReference type="GO" id="GO:0048038">
    <property type="term" value="F:quinone binding"/>
    <property type="evidence" value="ECO:0007669"/>
    <property type="project" value="UniProtKB-KW"/>
</dbReference>
<dbReference type="HAMAP" id="MF_00445">
    <property type="entry name" value="NDH1_NuoN_1"/>
    <property type="match status" value="1"/>
</dbReference>
<comment type="catalytic activity">
    <reaction evidence="5">
        <text>a quinone + NADH + 5 H(+)(in) = a quinol + NAD(+) + 4 H(+)(out)</text>
        <dbReference type="Rhea" id="RHEA:57888"/>
        <dbReference type="ChEBI" id="CHEBI:15378"/>
        <dbReference type="ChEBI" id="CHEBI:24646"/>
        <dbReference type="ChEBI" id="CHEBI:57540"/>
        <dbReference type="ChEBI" id="CHEBI:57945"/>
        <dbReference type="ChEBI" id="CHEBI:132124"/>
    </reaction>
</comment>
<evidence type="ECO:0000259" key="7">
    <source>
        <dbReference type="Pfam" id="PF00361"/>
    </source>
</evidence>
<evidence type="ECO:0000256" key="1">
    <source>
        <dbReference type="ARBA" id="ARBA00004127"/>
    </source>
</evidence>
<feature type="transmembrane region" description="Helical" evidence="5">
    <location>
        <begin position="368"/>
        <end position="393"/>
    </location>
</feature>
<keyword evidence="2 5" id="KW-0812">Transmembrane</keyword>
<comment type="subunit">
    <text evidence="5">NDH-1 is composed of 14 different subunits. Subunits NuoA, H, J, K, L, M, N constitute the membrane sector of the complex.</text>
</comment>
<dbReference type="GO" id="GO:0008137">
    <property type="term" value="F:NADH dehydrogenase (ubiquinone) activity"/>
    <property type="evidence" value="ECO:0007669"/>
    <property type="project" value="InterPro"/>
</dbReference>
<evidence type="ECO:0000256" key="2">
    <source>
        <dbReference type="ARBA" id="ARBA00022692"/>
    </source>
</evidence>
<dbReference type="PANTHER" id="PTHR22773">
    <property type="entry name" value="NADH DEHYDROGENASE"/>
    <property type="match status" value="1"/>
</dbReference>
<feature type="transmembrane region" description="Helical" evidence="5">
    <location>
        <begin position="99"/>
        <end position="115"/>
    </location>
</feature>
<reference evidence="8 9" key="1">
    <citation type="submission" date="2018-04" db="EMBL/GenBank/DDBJ databases">
        <title>Novel Campyloabacter and Helicobacter Species and Strains.</title>
        <authorList>
            <person name="Mannion A.J."/>
            <person name="Shen Z."/>
            <person name="Fox J.G."/>
        </authorList>
    </citation>
    <scope>NUCLEOTIDE SEQUENCE [LARGE SCALE GENOMIC DNA]</scope>
    <source>
        <strain evidence="8 9">MIT 17-337</strain>
    </source>
</reference>
<feature type="domain" description="NADH:quinone oxidoreductase/Mrp antiporter transmembrane" evidence="7">
    <location>
        <begin position="117"/>
        <end position="417"/>
    </location>
</feature>
<feature type="transmembrane region" description="Helical" evidence="5">
    <location>
        <begin position="195"/>
        <end position="215"/>
    </location>
</feature>
<feature type="transmembrane region" description="Helical" evidence="5">
    <location>
        <begin position="153"/>
        <end position="175"/>
    </location>
</feature>
<gene>
    <name evidence="5" type="primary">nuoN</name>
    <name evidence="8" type="ORF">CQA53_09220</name>
</gene>
<evidence type="ECO:0000256" key="4">
    <source>
        <dbReference type="ARBA" id="ARBA00023136"/>
    </source>
</evidence>
<evidence type="ECO:0000256" key="5">
    <source>
        <dbReference type="HAMAP-Rule" id="MF_00445"/>
    </source>
</evidence>
<comment type="caution">
    <text evidence="8">The sequence shown here is derived from an EMBL/GenBank/DDBJ whole genome shotgun (WGS) entry which is preliminary data.</text>
</comment>
<evidence type="ECO:0000256" key="6">
    <source>
        <dbReference type="RuleBase" id="RU000320"/>
    </source>
</evidence>